<evidence type="ECO:0000313" key="4">
    <source>
        <dbReference type="Proteomes" id="UP001596388"/>
    </source>
</evidence>
<accession>A0ABD5WZ37</accession>
<sequence length="155" mass="16019">MTDRGVSPVIGVVLMVAIVALLGAVVGSMALGFDDRLGEPAPQVALDVTTYAADGADNSGRPYIEIHHRAGDIADGTEVFIRDESGNEIAWSTVWTAGPTVGPGSYAHIDGCGSDAALDVISAEGQSYTVLFRKDGRTLVVYEVSVPAPPESVGC</sequence>
<feature type="transmembrane region" description="Helical" evidence="1">
    <location>
        <begin position="6"/>
        <end position="33"/>
    </location>
</feature>
<dbReference type="AlphaFoldDB" id="A0ABD5WZ37"/>
<dbReference type="Pfam" id="PF07790">
    <property type="entry name" value="Pilin_N"/>
    <property type="match status" value="1"/>
</dbReference>
<dbReference type="EMBL" id="JBHTAG010000003">
    <property type="protein sequence ID" value="MFC7098695.1"/>
    <property type="molecule type" value="Genomic_DNA"/>
</dbReference>
<dbReference type="InterPro" id="IPR012859">
    <property type="entry name" value="Pilin_N_archaeal"/>
</dbReference>
<evidence type="ECO:0000259" key="2">
    <source>
        <dbReference type="Pfam" id="PF07790"/>
    </source>
</evidence>
<keyword evidence="1" id="KW-0812">Transmembrane</keyword>
<dbReference type="NCBIfam" id="TIGR02537">
    <property type="entry name" value="arch_flag_Nterm"/>
    <property type="match status" value="1"/>
</dbReference>
<evidence type="ECO:0000256" key="1">
    <source>
        <dbReference type="SAM" id="Phobius"/>
    </source>
</evidence>
<protein>
    <submittedName>
        <fullName evidence="3">Type IV pilin N-terminal domain-containing protein</fullName>
    </submittedName>
</protein>
<organism evidence="3 4">
    <name type="scientific">Halobaculum marinum</name>
    <dbReference type="NCBI Taxonomy" id="3031996"/>
    <lineage>
        <taxon>Archaea</taxon>
        <taxon>Methanobacteriati</taxon>
        <taxon>Methanobacteriota</taxon>
        <taxon>Stenosarchaea group</taxon>
        <taxon>Halobacteria</taxon>
        <taxon>Halobacteriales</taxon>
        <taxon>Haloferacaceae</taxon>
        <taxon>Halobaculum</taxon>
    </lineage>
</organism>
<keyword evidence="1" id="KW-1133">Transmembrane helix</keyword>
<gene>
    <name evidence="3" type="ORF">ACFQKD_15420</name>
</gene>
<dbReference type="RefSeq" id="WP_276236763.1">
    <property type="nucleotide sequence ID" value="NZ_CP119989.1"/>
</dbReference>
<keyword evidence="4" id="KW-1185">Reference proteome</keyword>
<comment type="caution">
    <text evidence="3">The sequence shown here is derived from an EMBL/GenBank/DDBJ whole genome shotgun (WGS) entry which is preliminary data.</text>
</comment>
<feature type="domain" description="Archaeal Type IV pilin N-terminal" evidence="2">
    <location>
        <begin position="4"/>
        <end position="82"/>
    </location>
</feature>
<name>A0ABD5WZ37_9EURY</name>
<dbReference type="Proteomes" id="UP001596388">
    <property type="component" value="Unassembled WGS sequence"/>
</dbReference>
<evidence type="ECO:0000313" key="3">
    <source>
        <dbReference type="EMBL" id="MFC7098695.1"/>
    </source>
</evidence>
<proteinExistence type="predicted"/>
<reference evidence="3 4" key="1">
    <citation type="journal article" date="2019" name="Int. J. Syst. Evol. Microbiol.">
        <title>The Global Catalogue of Microorganisms (GCM) 10K type strain sequencing project: providing services to taxonomists for standard genome sequencing and annotation.</title>
        <authorList>
            <consortium name="The Broad Institute Genomics Platform"/>
            <consortium name="The Broad Institute Genome Sequencing Center for Infectious Disease"/>
            <person name="Wu L."/>
            <person name="Ma J."/>
        </authorList>
    </citation>
    <scope>NUCLEOTIDE SEQUENCE [LARGE SCALE GENOMIC DNA]</scope>
    <source>
        <strain evidence="3 4">DT55</strain>
    </source>
</reference>
<keyword evidence="1" id="KW-0472">Membrane</keyword>
<dbReference type="InterPro" id="IPR013373">
    <property type="entry name" value="Flagellin/pilin_N_arc"/>
</dbReference>
<dbReference type="GeneID" id="79270371"/>